<feature type="domain" description="RNA polymerase sigma factor 70 region 4 type 2" evidence="7">
    <location>
        <begin position="104"/>
        <end position="155"/>
    </location>
</feature>
<dbReference type="SUPFAM" id="SSF88659">
    <property type="entry name" value="Sigma3 and sigma4 domains of RNA polymerase sigma factors"/>
    <property type="match status" value="1"/>
</dbReference>
<comment type="caution">
    <text evidence="8">The sequence shown here is derived from an EMBL/GenBank/DDBJ whole genome shotgun (WGS) entry which is preliminary data.</text>
</comment>
<dbReference type="Pfam" id="PF04542">
    <property type="entry name" value="Sigma70_r2"/>
    <property type="match status" value="1"/>
</dbReference>
<dbReference type="InterPro" id="IPR013325">
    <property type="entry name" value="RNA_pol_sigma_r2"/>
</dbReference>
<dbReference type="InterPro" id="IPR039425">
    <property type="entry name" value="RNA_pol_sigma-70-like"/>
</dbReference>
<keyword evidence="4" id="KW-0238">DNA-binding</keyword>
<proteinExistence type="inferred from homology"/>
<dbReference type="InterPro" id="IPR036388">
    <property type="entry name" value="WH-like_DNA-bd_sf"/>
</dbReference>
<dbReference type="InterPro" id="IPR013249">
    <property type="entry name" value="RNA_pol_sigma70_r4_t2"/>
</dbReference>
<dbReference type="Proteomes" id="UP001250662">
    <property type="component" value="Unassembled WGS sequence"/>
</dbReference>
<evidence type="ECO:0000256" key="1">
    <source>
        <dbReference type="ARBA" id="ARBA00010641"/>
    </source>
</evidence>
<evidence type="ECO:0000256" key="2">
    <source>
        <dbReference type="ARBA" id="ARBA00023015"/>
    </source>
</evidence>
<keyword evidence="9" id="KW-1185">Reference proteome</keyword>
<organism evidence="8 9">
    <name type="scientific">Croceitalea vernalis</name>
    <dbReference type="NCBI Taxonomy" id="3075599"/>
    <lineage>
        <taxon>Bacteria</taxon>
        <taxon>Pseudomonadati</taxon>
        <taxon>Bacteroidota</taxon>
        <taxon>Flavobacteriia</taxon>
        <taxon>Flavobacteriales</taxon>
        <taxon>Flavobacteriaceae</taxon>
        <taxon>Croceitalea</taxon>
    </lineage>
</organism>
<reference evidence="8 9" key="1">
    <citation type="submission" date="2023-09" db="EMBL/GenBank/DDBJ databases">
        <authorList>
            <person name="Rey-Velasco X."/>
        </authorList>
    </citation>
    <scope>NUCLEOTIDE SEQUENCE [LARGE SCALE GENOMIC DNA]</scope>
    <source>
        <strain evidence="8 9">P007</strain>
    </source>
</reference>
<name>A0ABU3BEF4_9FLAO</name>
<evidence type="ECO:0000256" key="4">
    <source>
        <dbReference type="ARBA" id="ARBA00023125"/>
    </source>
</evidence>
<gene>
    <name evidence="8" type="ORF">RM520_02830</name>
</gene>
<dbReference type="EMBL" id="JAVRHU010000001">
    <property type="protein sequence ID" value="MDT0620541.1"/>
    <property type="molecule type" value="Genomic_DNA"/>
</dbReference>
<sequence length="162" mass="18990">MPETEFKQIYNDNYARILRLCMGYVSGDTDLAKDLTQEVFIKVWNNVKTFRKESNISTWIYRIAINTCLISLRNKKSKRFSDTLLTEDILQKEEATQIKEKQYQDMYRCINKLSATNKGIILMELEGLAQKEIAAVMGLKHEAVRTRIHRIKNQLTKCVNHE</sequence>
<evidence type="ECO:0000313" key="8">
    <source>
        <dbReference type="EMBL" id="MDT0620541.1"/>
    </source>
</evidence>
<evidence type="ECO:0000259" key="6">
    <source>
        <dbReference type="Pfam" id="PF04542"/>
    </source>
</evidence>
<evidence type="ECO:0000259" key="7">
    <source>
        <dbReference type="Pfam" id="PF08281"/>
    </source>
</evidence>
<dbReference type="PANTHER" id="PTHR43133">
    <property type="entry name" value="RNA POLYMERASE ECF-TYPE SIGMA FACTO"/>
    <property type="match status" value="1"/>
</dbReference>
<protein>
    <submittedName>
        <fullName evidence="8">RNA polymerase sigma factor</fullName>
    </submittedName>
</protein>
<keyword evidence="3" id="KW-0731">Sigma factor</keyword>
<keyword evidence="2" id="KW-0805">Transcription regulation</keyword>
<dbReference type="InterPro" id="IPR014284">
    <property type="entry name" value="RNA_pol_sigma-70_dom"/>
</dbReference>
<evidence type="ECO:0000256" key="3">
    <source>
        <dbReference type="ARBA" id="ARBA00023082"/>
    </source>
</evidence>
<dbReference type="InterPro" id="IPR013324">
    <property type="entry name" value="RNA_pol_sigma_r3/r4-like"/>
</dbReference>
<feature type="domain" description="RNA polymerase sigma-70 region 2" evidence="6">
    <location>
        <begin position="10"/>
        <end position="76"/>
    </location>
</feature>
<dbReference type="CDD" id="cd06171">
    <property type="entry name" value="Sigma70_r4"/>
    <property type="match status" value="1"/>
</dbReference>
<dbReference type="Gene3D" id="1.10.1740.10">
    <property type="match status" value="1"/>
</dbReference>
<evidence type="ECO:0000313" key="9">
    <source>
        <dbReference type="Proteomes" id="UP001250662"/>
    </source>
</evidence>
<keyword evidence="5" id="KW-0804">Transcription</keyword>
<comment type="similarity">
    <text evidence="1">Belongs to the sigma-70 factor family. ECF subfamily.</text>
</comment>
<accession>A0ABU3BEF4</accession>
<dbReference type="PANTHER" id="PTHR43133:SF8">
    <property type="entry name" value="RNA POLYMERASE SIGMA FACTOR HI_1459-RELATED"/>
    <property type="match status" value="1"/>
</dbReference>
<dbReference type="NCBIfam" id="TIGR02937">
    <property type="entry name" value="sigma70-ECF"/>
    <property type="match status" value="1"/>
</dbReference>
<dbReference type="Pfam" id="PF08281">
    <property type="entry name" value="Sigma70_r4_2"/>
    <property type="match status" value="1"/>
</dbReference>
<evidence type="ECO:0000256" key="5">
    <source>
        <dbReference type="ARBA" id="ARBA00023163"/>
    </source>
</evidence>
<dbReference type="SUPFAM" id="SSF88946">
    <property type="entry name" value="Sigma2 domain of RNA polymerase sigma factors"/>
    <property type="match status" value="1"/>
</dbReference>
<dbReference type="InterPro" id="IPR007627">
    <property type="entry name" value="RNA_pol_sigma70_r2"/>
</dbReference>
<dbReference type="Gene3D" id="1.10.10.10">
    <property type="entry name" value="Winged helix-like DNA-binding domain superfamily/Winged helix DNA-binding domain"/>
    <property type="match status" value="1"/>
</dbReference>
<dbReference type="RefSeq" id="WP_311386897.1">
    <property type="nucleotide sequence ID" value="NZ_JAVRHU010000001.1"/>
</dbReference>